<evidence type="ECO:0000313" key="2">
    <source>
        <dbReference type="Proteomes" id="UP000092967"/>
    </source>
</evidence>
<accession>A0A1B1Y6M1</accession>
<evidence type="ECO:0000313" key="1">
    <source>
        <dbReference type="EMBL" id="ANW96384.1"/>
    </source>
</evidence>
<organism evidence="1 2">
    <name type="scientific">Wenyingzhuangia fucanilytica</name>
    <dbReference type="NCBI Taxonomy" id="1790137"/>
    <lineage>
        <taxon>Bacteria</taxon>
        <taxon>Pseudomonadati</taxon>
        <taxon>Bacteroidota</taxon>
        <taxon>Flavobacteriia</taxon>
        <taxon>Flavobacteriales</taxon>
        <taxon>Flavobacteriaceae</taxon>
        <taxon>Wenyingzhuangia</taxon>
    </lineage>
</organism>
<name>A0A1B1Y6M1_9FLAO</name>
<dbReference type="InterPro" id="IPR013785">
    <property type="entry name" value="Aldolase_TIM"/>
</dbReference>
<dbReference type="Proteomes" id="UP000092967">
    <property type="component" value="Chromosome"/>
</dbReference>
<dbReference type="EMBL" id="CP014224">
    <property type="protein sequence ID" value="ANW96384.1"/>
    <property type="molecule type" value="Genomic_DNA"/>
</dbReference>
<dbReference type="KEGG" id="wfu:AXE80_08880"/>
<proteinExistence type="predicted"/>
<dbReference type="Pfam" id="PF14885">
    <property type="entry name" value="GHL15"/>
    <property type="match status" value="1"/>
</dbReference>
<reference evidence="1 2" key="1">
    <citation type="submission" date="2016-02" db="EMBL/GenBank/DDBJ databases">
        <authorList>
            <person name="Wen L."/>
            <person name="He K."/>
            <person name="Yang H."/>
        </authorList>
    </citation>
    <scope>NUCLEOTIDE SEQUENCE [LARGE SCALE GENOMIC DNA]</scope>
    <source>
        <strain evidence="1 2">CZ1127</strain>
    </source>
</reference>
<gene>
    <name evidence="1" type="ORF">AXE80_08880</name>
</gene>
<dbReference type="STRING" id="1790137.AXE80_08880"/>
<dbReference type="AlphaFoldDB" id="A0A1B1Y6M1"/>
<keyword evidence="2" id="KW-1185">Reference proteome</keyword>
<sequence length="329" mass="37677">MAQNVESTKNLPEFSWDTMPLYMHLRKATTFTKEELKFIAKHPLITFEKTTGSRTYGSTEKGTIKAAQAVKKLNPNAKILYYKNVVINWPSYKEDEDFLNKHPKGILVDEQGEKALMPNKKTGFFDLSQEKVRDYWLDHVTKMTNNPAIDGLFMDANIKVLAPVFFNSRVGIEKQKAIETGYLSMMEELNHRLGNDNLLIANILRVRPEFKDVGREYLKFFSGSYIEGFEHQSFGMSYEDYLAKGIEAVQKSAREGKIIAMSMGIGEASKNAEEGIDDVRNKININNDLTKRIDYILAIFLVCAEKYSYIYPHDGYGIEKSAVWLKTFP</sequence>
<dbReference type="InterPro" id="IPR029455">
    <property type="entry name" value="GHL15"/>
</dbReference>
<protein>
    <submittedName>
        <fullName evidence="1">Uncharacterized protein</fullName>
    </submittedName>
</protein>
<dbReference type="Gene3D" id="3.20.20.70">
    <property type="entry name" value="Aldolase class I"/>
    <property type="match status" value="1"/>
</dbReference>